<gene>
    <name evidence="2" type="ORF">SAMN04488500_10347</name>
</gene>
<keyword evidence="1" id="KW-0812">Transmembrane</keyword>
<dbReference type="EMBL" id="FWXI01000003">
    <property type="protein sequence ID" value="SMC44193.1"/>
    <property type="molecule type" value="Genomic_DNA"/>
</dbReference>
<dbReference type="RefSeq" id="WP_084574406.1">
    <property type="nucleotide sequence ID" value="NZ_CP155572.1"/>
</dbReference>
<name>A0A1W1Z700_9FIRM</name>
<keyword evidence="1" id="KW-1133">Transmembrane helix</keyword>
<protein>
    <submittedName>
        <fullName evidence="2">Uncharacterized membrane protein</fullName>
    </submittedName>
</protein>
<evidence type="ECO:0000256" key="1">
    <source>
        <dbReference type="SAM" id="Phobius"/>
    </source>
</evidence>
<accession>A0A1W1Z700</accession>
<sequence>MYYWGGYPGSYLGSLLSMLASLLFWGLVIVGFAYLIRWAWDLAGEKFGQPKPVANSPEIAKRRYANGEISREEYFAIKEELRSL</sequence>
<keyword evidence="3" id="KW-1185">Reference proteome</keyword>
<keyword evidence="1" id="KW-0472">Membrane</keyword>
<feature type="transmembrane region" description="Helical" evidence="1">
    <location>
        <begin position="12"/>
        <end position="36"/>
    </location>
</feature>
<evidence type="ECO:0000313" key="2">
    <source>
        <dbReference type="EMBL" id="SMC44193.1"/>
    </source>
</evidence>
<dbReference type="Proteomes" id="UP000192738">
    <property type="component" value="Unassembled WGS sequence"/>
</dbReference>
<proteinExistence type="predicted"/>
<dbReference type="OrthoDB" id="5461404at2"/>
<reference evidence="2 3" key="1">
    <citation type="submission" date="2017-04" db="EMBL/GenBank/DDBJ databases">
        <authorList>
            <person name="Afonso C.L."/>
            <person name="Miller P.J."/>
            <person name="Scott M.A."/>
            <person name="Spackman E."/>
            <person name="Goraichik I."/>
            <person name="Dimitrov K.M."/>
            <person name="Suarez D.L."/>
            <person name="Swayne D.E."/>
        </authorList>
    </citation>
    <scope>NUCLEOTIDE SEQUENCE [LARGE SCALE GENOMIC DNA]</scope>
    <source>
        <strain evidence="2 3">DSM 5090</strain>
    </source>
</reference>
<dbReference type="AlphaFoldDB" id="A0A1W1Z700"/>
<evidence type="ECO:0000313" key="3">
    <source>
        <dbReference type="Proteomes" id="UP000192738"/>
    </source>
</evidence>
<organism evidence="2 3">
    <name type="scientific">Sporomusa malonica</name>
    <dbReference type="NCBI Taxonomy" id="112901"/>
    <lineage>
        <taxon>Bacteria</taxon>
        <taxon>Bacillati</taxon>
        <taxon>Bacillota</taxon>
        <taxon>Negativicutes</taxon>
        <taxon>Selenomonadales</taxon>
        <taxon>Sporomusaceae</taxon>
        <taxon>Sporomusa</taxon>
    </lineage>
</organism>